<organism evidence="1 2">
    <name type="scientific">Globodera rostochiensis</name>
    <name type="common">Golden nematode worm</name>
    <name type="synonym">Heterodera rostochiensis</name>
    <dbReference type="NCBI Taxonomy" id="31243"/>
    <lineage>
        <taxon>Eukaryota</taxon>
        <taxon>Metazoa</taxon>
        <taxon>Ecdysozoa</taxon>
        <taxon>Nematoda</taxon>
        <taxon>Chromadorea</taxon>
        <taxon>Rhabditida</taxon>
        <taxon>Tylenchina</taxon>
        <taxon>Tylenchomorpha</taxon>
        <taxon>Tylenchoidea</taxon>
        <taxon>Heteroderidae</taxon>
        <taxon>Heteroderinae</taxon>
        <taxon>Globodera</taxon>
    </lineage>
</organism>
<proteinExistence type="predicted"/>
<sequence>MEVKAGGKKVPKKRSGDGEEMTFLQKVVEAEQLQVQQMDNSYDARGAKMDCGLNFGTLFYHIRHFSFCETAADD</sequence>
<accession>A0A914HU23</accession>
<protein>
    <submittedName>
        <fullName evidence="2">Uncharacterized protein</fullName>
    </submittedName>
</protein>
<keyword evidence="1" id="KW-1185">Reference proteome</keyword>
<dbReference type="AlphaFoldDB" id="A0A914HU23"/>
<evidence type="ECO:0000313" key="1">
    <source>
        <dbReference type="Proteomes" id="UP000887572"/>
    </source>
</evidence>
<dbReference type="WBParaSite" id="Gr19_v10_g4205.t1">
    <property type="protein sequence ID" value="Gr19_v10_g4205.t1"/>
    <property type="gene ID" value="Gr19_v10_g4205"/>
</dbReference>
<name>A0A914HU23_GLORO</name>
<evidence type="ECO:0000313" key="2">
    <source>
        <dbReference type="WBParaSite" id="Gr19_v10_g4205.t1"/>
    </source>
</evidence>
<dbReference type="Proteomes" id="UP000887572">
    <property type="component" value="Unplaced"/>
</dbReference>
<reference evidence="2" key="1">
    <citation type="submission" date="2022-11" db="UniProtKB">
        <authorList>
            <consortium name="WormBaseParasite"/>
        </authorList>
    </citation>
    <scope>IDENTIFICATION</scope>
</reference>